<dbReference type="EMBL" id="JBECZB010000002">
    <property type="protein sequence ID" value="MEQ3510257.1"/>
    <property type="molecule type" value="Genomic_DNA"/>
</dbReference>
<dbReference type="RefSeq" id="WP_349272486.1">
    <property type="nucleotide sequence ID" value="NZ_JBECZB010000002.1"/>
</dbReference>
<gene>
    <name evidence="1" type="ORF">ABM124_02770</name>
</gene>
<proteinExistence type="predicted"/>
<evidence type="ECO:0000313" key="1">
    <source>
        <dbReference type="EMBL" id="MEQ3510257.1"/>
    </source>
</evidence>
<protein>
    <submittedName>
        <fullName evidence="1">Tail fiber assembly protein</fullName>
    </submittedName>
</protein>
<dbReference type="InterPro" id="IPR003458">
    <property type="entry name" value="Phage_T4_Gp38_tail_assem"/>
</dbReference>
<keyword evidence="2" id="KW-1185">Reference proteome</keyword>
<dbReference type="Proteomes" id="UP001447151">
    <property type="component" value="Unassembled WGS sequence"/>
</dbReference>
<dbReference type="Pfam" id="PF02413">
    <property type="entry name" value="Caudo_TAP"/>
    <property type="match status" value="1"/>
</dbReference>
<comment type="caution">
    <text evidence="1">The sequence shown here is derived from an EMBL/GenBank/DDBJ whole genome shotgun (WGS) entry which is preliminary data.</text>
</comment>
<name>A0ABV1JIE5_NEIPO</name>
<organism evidence="1 2">
    <name type="scientific">Neisseria polysaccharea</name>
    <dbReference type="NCBI Taxonomy" id="489"/>
    <lineage>
        <taxon>Bacteria</taxon>
        <taxon>Pseudomonadati</taxon>
        <taxon>Pseudomonadota</taxon>
        <taxon>Betaproteobacteria</taxon>
        <taxon>Neisseriales</taxon>
        <taxon>Neisseriaceae</taxon>
        <taxon>Neisseria</taxon>
    </lineage>
</organism>
<accession>A0ABV1JIE5</accession>
<evidence type="ECO:0000313" key="2">
    <source>
        <dbReference type="Proteomes" id="UP001447151"/>
    </source>
</evidence>
<sequence>MTQKTVYQLDTKNLYIGSTSADPDPLNPENWLIPAGCIETAPPEIPEHHAARWTGEEWEILEDRRGQTAYRTSDGGKTDIEEVGALPEGLTLIPRPSEYHKWDGSDWVLTPAAKKKMLQQAKSEKLAEINRAAQSYIDRAAGLDKVPEFEVATWTTQAFEAKAWHADPNAATPTLDAIAASRGVPPDALRQKAYEKTIKFELLTARVAGLRQAAEDKINAAANLDELTDISLVIELQAEAE</sequence>
<reference evidence="1 2" key="1">
    <citation type="submission" date="2024-05" db="EMBL/GenBank/DDBJ databases">
        <authorList>
            <person name="Matzinger S.R."/>
            <person name="Bankers L."/>
            <person name="Rossheim A."/>
            <person name="Hetherington-Rauth M.C."/>
            <person name="Smith A."/>
            <person name="Baird S."/>
            <person name="Polanco D."/>
        </authorList>
    </citation>
    <scope>NUCLEOTIDE SEQUENCE [LARGE SCALE GENOMIC DNA]</scope>
    <source>
        <strain evidence="1 2">2024CJ-00066</strain>
    </source>
</reference>